<dbReference type="PANTHER" id="PTHR33116">
    <property type="entry name" value="REVERSE TRANSCRIPTASE ZINC-BINDING DOMAIN-CONTAINING PROTEIN-RELATED-RELATED"/>
    <property type="match status" value="1"/>
</dbReference>
<evidence type="ECO:0000313" key="3">
    <source>
        <dbReference type="Proteomes" id="UP000288805"/>
    </source>
</evidence>
<feature type="region of interest" description="Disordered" evidence="1">
    <location>
        <begin position="274"/>
        <end position="296"/>
    </location>
</feature>
<evidence type="ECO:0000256" key="1">
    <source>
        <dbReference type="SAM" id="MobiDB-lite"/>
    </source>
</evidence>
<dbReference type="Proteomes" id="UP000288805">
    <property type="component" value="Unassembled WGS sequence"/>
</dbReference>
<sequence>MEALALEVGCKVGRLPSSYLGIPLGVNHKSVAVWDGVEERFQRRLALWKRQFISKGGRITLIRSTLSRGALERKPHLVNWDCRLFGQKEGWLGVRRLSTLNRALLSSRRVDQFPNGMIWSPCVPTKVSFFTWEASWVRDTLIGWRGFNLGKKSRKVWKAAPLCLFWAVWKERNRIAFDNEEFLIHSFFLGGCYMELMGAAKRGFLCLGGHSGKGCNFGSIIEDGVFLFSLFDVSWVLSSLVRETLLGKPLNQEAIVEKIQSAFESKLRNSNEERTFQEQVVHSRPGKHEVPFHENSYGDTGCSARSRWIGGVFNVIQKLLSASGLGETMEPSSSGPKDTSKDSHCSPKLSGSRSQKVPVHKVVRTDSQDPAGRLHAYLQVKPQSHLGKESDLTVVR</sequence>
<accession>A0A438IG19</accession>
<gene>
    <name evidence="2" type="primary">MLH1_6</name>
    <name evidence="2" type="ORF">CK203_031654</name>
</gene>
<comment type="caution">
    <text evidence="2">The sequence shown here is derived from an EMBL/GenBank/DDBJ whole genome shotgun (WGS) entry which is preliminary data.</text>
</comment>
<dbReference type="AlphaFoldDB" id="A0A438IG19"/>
<reference evidence="2 3" key="1">
    <citation type="journal article" date="2018" name="PLoS Genet.">
        <title>Population sequencing reveals clonal diversity and ancestral inbreeding in the grapevine cultivar Chardonnay.</title>
        <authorList>
            <person name="Roach M.J."/>
            <person name="Johnson D.L."/>
            <person name="Bohlmann J."/>
            <person name="van Vuuren H.J."/>
            <person name="Jones S.J."/>
            <person name="Pretorius I.S."/>
            <person name="Schmidt S.A."/>
            <person name="Borneman A.R."/>
        </authorList>
    </citation>
    <scope>NUCLEOTIDE SEQUENCE [LARGE SCALE GENOMIC DNA]</scope>
    <source>
        <strain evidence="3">cv. Chardonnay</strain>
        <tissue evidence="2">Leaf</tissue>
    </source>
</reference>
<dbReference type="PANTHER" id="PTHR33116:SF78">
    <property type="entry name" value="OS12G0587133 PROTEIN"/>
    <property type="match status" value="1"/>
</dbReference>
<dbReference type="EMBL" id="QGNW01000112">
    <property type="protein sequence ID" value="RVW95680.1"/>
    <property type="molecule type" value="Genomic_DNA"/>
</dbReference>
<name>A0A438IG19_VITVI</name>
<organism evidence="2 3">
    <name type="scientific">Vitis vinifera</name>
    <name type="common">Grape</name>
    <dbReference type="NCBI Taxonomy" id="29760"/>
    <lineage>
        <taxon>Eukaryota</taxon>
        <taxon>Viridiplantae</taxon>
        <taxon>Streptophyta</taxon>
        <taxon>Embryophyta</taxon>
        <taxon>Tracheophyta</taxon>
        <taxon>Spermatophyta</taxon>
        <taxon>Magnoliopsida</taxon>
        <taxon>eudicotyledons</taxon>
        <taxon>Gunneridae</taxon>
        <taxon>Pentapetalae</taxon>
        <taxon>rosids</taxon>
        <taxon>Vitales</taxon>
        <taxon>Vitaceae</taxon>
        <taxon>Viteae</taxon>
        <taxon>Vitis</taxon>
    </lineage>
</organism>
<protein>
    <submittedName>
        <fullName evidence="2">DNA mismatch repair protein MLH1</fullName>
    </submittedName>
</protein>
<proteinExistence type="predicted"/>
<feature type="region of interest" description="Disordered" evidence="1">
    <location>
        <begin position="325"/>
        <end position="373"/>
    </location>
</feature>
<evidence type="ECO:0000313" key="2">
    <source>
        <dbReference type="EMBL" id="RVW95680.1"/>
    </source>
</evidence>